<accession>A0A0F6W2A7</accession>
<dbReference type="EMBL" id="CP011125">
    <property type="protein sequence ID" value="AKF05617.1"/>
    <property type="molecule type" value="Genomic_DNA"/>
</dbReference>
<evidence type="ECO:0000313" key="3">
    <source>
        <dbReference type="EMBL" id="AKF05617.1"/>
    </source>
</evidence>
<dbReference type="CDD" id="cd00060">
    <property type="entry name" value="FHA"/>
    <property type="match status" value="2"/>
</dbReference>
<protein>
    <submittedName>
        <fullName evidence="3">Basic proline-rich protein</fullName>
    </submittedName>
</protein>
<sequence>MENALFLREEPEVIVCPRCGKENQDHYKFCLGCGAELPRDAAHAPKSFTAATPPAGFQGGSGGASGGFGAPQASPAPRPGGFGPPPGGGFGPPPPVASPAPSSGFGAPVGAPPSGGFGPPPAISPAPAPAMAAPPMPAAAPAPAAAADTVTCPKCGSSNNKNFKFCGTCGHPLQGASAAPPPMAAPAAAPAVSSGPKRGSLVLIRPDGSEGDSFPLSDITVVGREAGGLFASDSYLSPRHATFSFGASGLTVRDESSLNGVYIRIAADTPSELRDGAVFRIGQEIIRFERLKASPPQQGVEVMGSPSAGLVGRICLVIGRETTGNCYAIPTSGLHLGRERGDILFPDDGYVSGLHCRLHEEGGRMLITDVGSSNGTFLRITGSAPVPSGSLLLMGQQLFRVEF</sequence>
<evidence type="ECO:0000256" key="1">
    <source>
        <dbReference type="SAM" id="MobiDB-lite"/>
    </source>
</evidence>
<dbReference type="Pfam" id="PF00498">
    <property type="entry name" value="FHA"/>
    <property type="match status" value="2"/>
</dbReference>
<dbReference type="Pfam" id="PF13240">
    <property type="entry name" value="Zn_Ribbon_1"/>
    <property type="match status" value="1"/>
</dbReference>
<dbReference type="Gene3D" id="2.60.200.20">
    <property type="match status" value="2"/>
</dbReference>
<dbReference type="KEGG" id="samy:DB32_002766"/>
<dbReference type="Proteomes" id="UP000034883">
    <property type="component" value="Chromosome"/>
</dbReference>
<feature type="domain" description="FHA" evidence="2">
    <location>
        <begin position="316"/>
        <end position="378"/>
    </location>
</feature>
<dbReference type="InterPro" id="IPR008984">
    <property type="entry name" value="SMAD_FHA_dom_sf"/>
</dbReference>
<dbReference type="SUPFAM" id="SSF49879">
    <property type="entry name" value="SMAD/FHA domain"/>
    <property type="match status" value="2"/>
</dbReference>
<organism evidence="3 4">
    <name type="scientific">Sandaracinus amylolyticus</name>
    <dbReference type="NCBI Taxonomy" id="927083"/>
    <lineage>
        <taxon>Bacteria</taxon>
        <taxon>Pseudomonadati</taxon>
        <taxon>Myxococcota</taxon>
        <taxon>Polyangia</taxon>
        <taxon>Polyangiales</taxon>
        <taxon>Sandaracinaceae</taxon>
        <taxon>Sandaracinus</taxon>
    </lineage>
</organism>
<dbReference type="AlphaFoldDB" id="A0A0F6W2A7"/>
<evidence type="ECO:0000313" key="4">
    <source>
        <dbReference type="Proteomes" id="UP000034883"/>
    </source>
</evidence>
<reference evidence="3 4" key="1">
    <citation type="submission" date="2015-03" db="EMBL/GenBank/DDBJ databases">
        <title>Genome assembly of Sandaracinus amylolyticus DSM 53668.</title>
        <authorList>
            <person name="Sharma G."/>
            <person name="Subramanian S."/>
        </authorList>
    </citation>
    <scope>NUCLEOTIDE SEQUENCE [LARGE SCALE GENOMIC DNA]</scope>
    <source>
        <strain evidence="3 4">DSM 53668</strain>
    </source>
</reference>
<dbReference type="InterPro" id="IPR050923">
    <property type="entry name" value="Cell_Proc_Reg/RNA_Proc"/>
</dbReference>
<keyword evidence="4" id="KW-1185">Reference proteome</keyword>
<dbReference type="PROSITE" id="PS50006">
    <property type="entry name" value="FHA_DOMAIN"/>
    <property type="match status" value="1"/>
</dbReference>
<dbReference type="STRING" id="927083.DB32_002766"/>
<feature type="compositionally biased region" description="Low complexity" evidence="1">
    <location>
        <begin position="99"/>
        <end position="114"/>
    </location>
</feature>
<gene>
    <name evidence="3" type="ORF">DB32_002766</name>
</gene>
<proteinExistence type="predicted"/>
<dbReference type="SMART" id="SM00240">
    <property type="entry name" value="FHA"/>
    <property type="match status" value="2"/>
</dbReference>
<feature type="compositionally biased region" description="Pro residues" evidence="1">
    <location>
        <begin position="74"/>
        <end position="98"/>
    </location>
</feature>
<dbReference type="InterPro" id="IPR026870">
    <property type="entry name" value="Zinc_ribbon_dom"/>
</dbReference>
<name>A0A0F6W2A7_9BACT</name>
<dbReference type="PANTHER" id="PTHR23308">
    <property type="entry name" value="NUCLEAR INHIBITOR OF PROTEIN PHOSPHATASE-1"/>
    <property type="match status" value="1"/>
</dbReference>
<feature type="compositionally biased region" description="Gly residues" evidence="1">
    <location>
        <begin position="57"/>
        <end position="69"/>
    </location>
</feature>
<dbReference type="InterPro" id="IPR000253">
    <property type="entry name" value="FHA_dom"/>
</dbReference>
<feature type="compositionally biased region" description="Pro residues" evidence="1">
    <location>
        <begin position="118"/>
        <end position="140"/>
    </location>
</feature>
<feature type="region of interest" description="Disordered" evidence="1">
    <location>
        <begin position="46"/>
        <end position="140"/>
    </location>
</feature>
<evidence type="ECO:0000259" key="2">
    <source>
        <dbReference type="PROSITE" id="PS50006"/>
    </source>
</evidence>